<sequence length="315" mass="33308">MNDIDVSRADLNLLKVFEALYDEGSASRAAMRLGVTQSAVSAALGRLRTLYGDALFQRTGRGLAPTLLAQQLQPIVSDALNKMRQSLALVSTTTRSFEGRSVTIGLSDDFEIALGSRLMALAAERLPGLRLIFRQTHSQVVADALAGRSLDLAISSGGLARSGLSRLLLGKAGYACVLDPEHWTSAELDIERFVSAAHILVSSGGFVGLVDDALAERGVSRRVLAATTHFAALPHLLKGTLAIATIPEHAAASIANMTGLRVVPCPLPLPQFPIELGWRTADANDAVLTAVRQLVAECFDAAGAMPRTDGGHPVR</sequence>
<name>A0ABU1FYF1_9GAMM</name>
<organism evidence="6 7">
    <name type="scientific">Halomonas koreensis</name>
    <dbReference type="NCBI Taxonomy" id="245385"/>
    <lineage>
        <taxon>Bacteria</taxon>
        <taxon>Pseudomonadati</taxon>
        <taxon>Pseudomonadota</taxon>
        <taxon>Gammaproteobacteria</taxon>
        <taxon>Oceanospirillales</taxon>
        <taxon>Halomonadaceae</taxon>
        <taxon>Halomonas</taxon>
    </lineage>
</organism>
<dbReference type="EMBL" id="JARWAK010000001">
    <property type="protein sequence ID" value="MDR5865383.1"/>
    <property type="molecule type" value="Genomic_DNA"/>
</dbReference>
<dbReference type="Pfam" id="PF00126">
    <property type="entry name" value="HTH_1"/>
    <property type="match status" value="1"/>
</dbReference>
<evidence type="ECO:0000256" key="3">
    <source>
        <dbReference type="ARBA" id="ARBA00023125"/>
    </source>
</evidence>
<keyword evidence="7" id="KW-1185">Reference proteome</keyword>
<evidence type="ECO:0000259" key="5">
    <source>
        <dbReference type="PROSITE" id="PS50931"/>
    </source>
</evidence>
<dbReference type="Gene3D" id="1.10.10.10">
    <property type="entry name" value="Winged helix-like DNA-binding domain superfamily/Winged helix DNA-binding domain"/>
    <property type="match status" value="1"/>
</dbReference>
<dbReference type="PANTHER" id="PTHR30118:SF15">
    <property type="entry name" value="TRANSCRIPTIONAL REGULATORY PROTEIN"/>
    <property type="match status" value="1"/>
</dbReference>
<dbReference type="PROSITE" id="PS50931">
    <property type="entry name" value="HTH_LYSR"/>
    <property type="match status" value="1"/>
</dbReference>
<dbReference type="InterPro" id="IPR000847">
    <property type="entry name" value="LysR_HTH_N"/>
</dbReference>
<reference evidence="6 7" key="1">
    <citation type="submission" date="2023-04" db="EMBL/GenBank/DDBJ databases">
        <title>A long-awaited taxogenomic arrangement of the family Halomonadaceae.</title>
        <authorList>
            <person name="De La Haba R."/>
            <person name="Chuvochina M."/>
            <person name="Wittouck S."/>
            <person name="Arahal D.R."/>
            <person name="Sanchez-Porro C."/>
            <person name="Hugenholtz P."/>
            <person name="Ventosa A."/>
        </authorList>
    </citation>
    <scope>NUCLEOTIDE SEQUENCE [LARGE SCALE GENOMIC DNA]</scope>
    <source>
        <strain evidence="6 7">DSM 23530</strain>
    </source>
</reference>
<evidence type="ECO:0000256" key="4">
    <source>
        <dbReference type="ARBA" id="ARBA00023163"/>
    </source>
</evidence>
<dbReference type="PRINTS" id="PR00039">
    <property type="entry name" value="HTHLYSR"/>
</dbReference>
<dbReference type="CDD" id="cd08464">
    <property type="entry name" value="PBP2_DntR_like_2"/>
    <property type="match status" value="1"/>
</dbReference>
<dbReference type="InterPro" id="IPR005119">
    <property type="entry name" value="LysR_subst-bd"/>
</dbReference>
<evidence type="ECO:0000313" key="6">
    <source>
        <dbReference type="EMBL" id="MDR5865383.1"/>
    </source>
</evidence>
<dbReference type="Gene3D" id="3.40.190.10">
    <property type="entry name" value="Periplasmic binding protein-like II"/>
    <property type="match status" value="2"/>
</dbReference>
<protein>
    <submittedName>
        <fullName evidence="6">LysR family transcriptional regulator</fullName>
    </submittedName>
</protein>
<gene>
    <name evidence="6" type="ORF">QC818_01095</name>
</gene>
<comment type="caution">
    <text evidence="6">The sequence shown here is derived from an EMBL/GenBank/DDBJ whole genome shotgun (WGS) entry which is preliminary data.</text>
</comment>
<dbReference type="SUPFAM" id="SSF46785">
    <property type="entry name" value="Winged helix' DNA-binding domain"/>
    <property type="match status" value="1"/>
</dbReference>
<evidence type="ECO:0000313" key="7">
    <source>
        <dbReference type="Proteomes" id="UP001264519"/>
    </source>
</evidence>
<evidence type="ECO:0000256" key="2">
    <source>
        <dbReference type="ARBA" id="ARBA00023015"/>
    </source>
</evidence>
<dbReference type="Proteomes" id="UP001264519">
    <property type="component" value="Unassembled WGS sequence"/>
</dbReference>
<dbReference type="Pfam" id="PF03466">
    <property type="entry name" value="LysR_substrate"/>
    <property type="match status" value="1"/>
</dbReference>
<keyword evidence="4" id="KW-0804">Transcription</keyword>
<dbReference type="RefSeq" id="WP_309650980.1">
    <property type="nucleotide sequence ID" value="NZ_JARWAK010000001.1"/>
</dbReference>
<keyword evidence="3" id="KW-0238">DNA-binding</keyword>
<dbReference type="PANTHER" id="PTHR30118">
    <property type="entry name" value="HTH-TYPE TRANSCRIPTIONAL REGULATOR LEUO-RELATED"/>
    <property type="match status" value="1"/>
</dbReference>
<accession>A0ABU1FYF1</accession>
<feature type="domain" description="HTH lysR-type" evidence="5">
    <location>
        <begin position="10"/>
        <end position="66"/>
    </location>
</feature>
<keyword evidence="2" id="KW-0805">Transcription regulation</keyword>
<comment type="similarity">
    <text evidence="1">Belongs to the LysR transcriptional regulatory family.</text>
</comment>
<evidence type="ECO:0000256" key="1">
    <source>
        <dbReference type="ARBA" id="ARBA00009437"/>
    </source>
</evidence>
<dbReference type="InterPro" id="IPR036390">
    <property type="entry name" value="WH_DNA-bd_sf"/>
</dbReference>
<dbReference type="InterPro" id="IPR036388">
    <property type="entry name" value="WH-like_DNA-bd_sf"/>
</dbReference>
<proteinExistence type="inferred from homology"/>
<dbReference type="SUPFAM" id="SSF53850">
    <property type="entry name" value="Periplasmic binding protein-like II"/>
    <property type="match status" value="1"/>
</dbReference>
<dbReference type="InterPro" id="IPR050389">
    <property type="entry name" value="LysR-type_TF"/>
</dbReference>